<organism evidence="2 3">
    <name type="scientific">Cellulosilyticum lentocellum (strain ATCC 49066 / DSM 5427 / NCIMB 11756 / RHM5)</name>
    <name type="common">Clostridium lentocellum</name>
    <dbReference type="NCBI Taxonomy" id="642492"/>
    <lineage>
        <taxon>Bacteria</taxon>
        <taxon>Bacillati</taxon>
        <taxon>Bacillota</taxon>
        <taxon>Clostridia</taxon>
        <taxon>Lachnospirales</taxon>
        <taxon>Cellulosilyticaceae</taxon>
        <taxon>Cellulosilyticum</taxon>
    </lineage>
</organism>
<name>F2JIA4_CELLD</name>
<dbReference type="PROSITE" id="PS50943">
    <property type="entry name" value="HTH_CROC1"/>
    <property type="match status" value="1"/>
</dbReference>
<dbReference type="HOGENOM" id="CLU_066192_29_2_9"/>
<evidence type="ECO:0000259" key="1">
    <source>
        <dbReference type="PROSITE" id="PS50943"/>
    </source>
</evidence>
<dbReference type="GO" id="GO:0003677">
    <property type="term" value="F:DNA binding"/>
    <property type="evidence" value="ECO:0007669"/>
    <property type="project" value="InterPro"/>
</dbReference>
<evidence type="ECO:0000313" key="3">
    <source>
        <dbReference type="Proteomes" id="UP000008467"/>
    </source>
</evidence>
<dbReference type="Proteomes" id="UP000008467">
    <property type="component" value="Chromosome"/>
</dbReference>
<protein>
    <submittedName>
        <fullName evidence="2">Helix-turn-helix domain protein</fullName>
    </submittedName>
</protein>
<dbReference type="InterPro" id="IPR010982">
    <property type="entry name" value="Lambda_DNA-bd_dom_sf"/>
</dbReference>
<dbReference type="AlphaFoldDB" id="F2JIA4"/>
<dbReference type="CDD" id="cd00093">
    <property type="entry name" value="HTH_XRE"/>
    <property type="match status" value="1"/>
</dbReference>
<keyword evidence="3" id="KW-1185">Reference proteome</keyword>
<dbReference type="eggNOG" id="COG1476">
    <property type="taxonomic scope" value="Bacteria"/>
</dbReference>
<dbReference type="STRING" id="642492.Clole_1406"/>
<dbReference type="Gene3D" id="1.10.260.40">
    <property type="entry name" value="lambda repressor-like DNA-binding domains"/>
    <property type="match status" value="1"/>
</dbReference>
<dbReference type="Pfam" id="PF01381">
    <property type="entry name" value="HTH_3"/>
    <property type="match status" value="1"/>
</dbReference>
<dbReference type="RefSeq" id="WP_013656431.1">
    <property type="nucleotide sequence ID" value="NC_015275.1"/>
</dbReference>
<proteinExistence type="predicted"/>
<evidence type="ECO:0000313" key="2">
    <source>
        <dbReference type="EMBL" id="ADZ83132.1"/>
    </source>
</evidence>
<dbReference type="KEGG" id="cle:Clole_1406"/>
<dbReference type="SUPFAM" id="SSF47413">
    <property type="entry name" value="lambda repressor-like DNA-binding domains"/>
    <property type="match status" value="1"/>
</dbReference>
<reference evidence="2 3" key="1">
    <citation type="journal article" date="2011" name="J. Bacteriol.">
        <title>Complete genome sequence of the cellulose-degrading bacterium Cellulosilyticum lentocellum.</title>
        <authorList>
            <consortium name="US DOE Joint Genome Institute"/>
            <person name="Miller D.A."/>
            <person name="Suen G."/>
            <person name="Bruce D."/>
            <person name="Copeland A."/>
            <person name="Cheng J.F."/>
            <person name="Detter C."/>
            <person name="Goodwin L.A."/>
            <person name="Han C.S."/>
            <person name="Hauser L.J."/>
            <person name="Land M.L."/>
            <person name="Lapidus A."/>
            <person name="Lucas S."/>
            <person name="Meincke L."/>
            <person name="Pitluck S."/>
            <person name="Tapia R."/>
            <person name="Teshima H."/>
            <person name="Woyke T."/>
            <person name="Fox B.G."/>
            <person name="Angert E.R."/>
            <person name="Currie C.R."/>
        </authorList>
    </citation>
    <scope>NUCLEOTIDE SEQUENCE [LARGE SCALE GENOMIC DNA]</scope>
    <source>
        <strain evidence="3">ATCC 49066 / DSM 5427 / NCIMB 11756 / RHM5</strain>
    </source>
</reference>
<gene>
    <name evidence="2" type="ordered locus">Clole_1406</name>
</gene>
<feature type="domain" description="HTH cro/C1-type" evidence="1">
    <location>
        <begin position="3"/>
        <end position="58"/>
    </location>
</feature>
<sequence>MNVKIARLKKHMTQNELCEKVGICRSFLSRIENGKDGNVTKEVMLKLASILETDVVALFFE</sequence>
<dbReference type="EMBL" id="CP002582">
    <property type="protein sequence ID" value="ADZ83132.1"/>
    <property type="molecule type" value="Genomic_DNA"/>
</dbReference>
<dbReference type="InterPro" id="IPR001387">
    <property type="entry name" value="Cro/C1-type_HTH"/>
</dbReference>
<accession>F2JIA4</accession>
<dbReference type="SMART" id="SM00530">
    <property type="entry name" value="HTH_XRE"/>
    <property type="match status" value="1"/>
</dbReference>